<sequence>MFPPEGWPIAVDDAAHVSHEHELERLIQTRKQDAASPEDDLAEETVQEAYKRLLRAAIVRREWDSDEEDDGVEENVLDSDDEIDNDFLGDVDAEGDHYPWPNKTVMLADILDNLPRCRFTNTQMSLVLRFAKALGAPNVPTLKGLRKTQHELQSACFTEPLKVESFLGNIFYVNNIWDTIARDFANPTVAAKIELFPEEVDDGTPISEIWQAERWKEYAPNQLTPMFSRGSRRFWIDELALCKNGTFVIPLSFIKRNGILSAYVRVVSRASGHSLHCTHDSAVEVIAADELEYDYTELINTLDTDSAGGFSWTVASRDTVPLMPNPKRTELKIDEDTDLAVVMVDVYQDDTSGNVSKQFDKHIVTCIRNGCLPGRTLQQQYHCHCVSSSQHASSPETLAAIRDQLKSTETKPRKMAIILRAPGLPADNPQQSEEASHIGCNANFPCRKCMWGGTSIEKTSDKIFRDCHLPSNVKRSAAQIRDRLREQLRLATRGDMKTIKESWTATGTKDKVTVYWIEQALAQFASIRNREPAASIDEISARVQTWLDAQPGDKMNPLLDITGLDPSQDTPVEVLHTVLLGVMKYIWHFMNTKQWSDADRCLLAIRLQSMDISGLTVPPIRAAYMMQYRNALIGKHFKTLMQTLALHVHEICTPEEFTLIKSADKMDFYLKDLGIASGNLLDAFDAVDPLRILVKIKLHLLTHLPDDIRRFGPAIRFSTEIFESCNAIFRACSVRSNRLAPSRDIARKFASMERVKHLLSGGFWLEPKKKMWVQAGAAARKILIDDPVFQRHLGWTPPQTVQCGVVQLPSENKEPAVPWQSTKASAYWRDVLGTVPDLQSMWRLALTIVAVNGDVVRRRSWVFARQSGNYILGRVAEILVGSETLVTLERFICTDTLHVDYGWPVARRPSGTEITQDDIASFIIVAPCDIQFFCSIQHDCRHGQCKPAIAGKERQEREETTRDISLIKHTDDDHFILRRILPASLTTLAPLHIDPQELRMSNREKAAAKRRANTAEKKRLAAVAAMEATEAAAEAPGVKGKGGGTTKKRQANVAEKRRLAAIAAAEAEAAVAQEENLTGSEEEDDLQDPDEQVQTPAGSEDEFDDRDDDSDWAPRTKVTMSPRKVHPRRQGRNSTT</sequence>
<dbReference type="EMBL" id="JARJCW010000016">
    <property type="protein sequence ID" value="KAJ7215893.1"/>
    <property type="molecule type" value="Genomic_DNA"/>
</dbReference>
<name>A0AAD6YIE1_9AGAR</name>
<gene>
    <name evidence="2" type="ORF">GGX14DRAFT_533927</name>
</gene>
<dbReference type="PANTHER" id="PTHR31912">
    <property type="entry name" value="IP13529P"/>
    <property type="match status" value="1"/>
</dbReference>
<feature type="compositionally biased region" description="Acidic residues" evidence="1">
    <location>
        <begin position="1080"/>
        <end position="1091"/>
    </location>
</feature>
<evidence type="ECO:0000313" key="3">
    <source>
        <dbReference type="Proteomes" id="UP001219525"/>
    </source>
</evidence>
<feature type="region of interest" description="Disordered" evidence="1">
    <location>
        <begin position="1029"/>
        <end position="1052"/>
    </location>
</feature>
<dbReference type="AlphaFoldDB" id="A0AAD6YIE1"/>
<proteinExistence type="predicted"/>
<evidence type="ECO:0000313" key="2">
    <source>
        <dbReference type="EMBL" id="KAJ7215893.1"/>
    </source>
</evidence>
<keyword evidence="3" id="KW-1185">Reference proteome</keyword>
<evidence type="ECO:0000256" key="1">
    <source>
        <dbReference type="SAM" id="MobiDB-lite"/>
    </source>
</evidence>
<feature type="compositionally biased region" description="Low complexity" evidence="1">
    <location>
        <begin position="1066"/>
        <end position="1075"/>
    </location>
</feature>
<comment type="caution">
    <text evidence="2">The sequence shown here is derived from an EMBL/GenBank/DDBJ whole genome shotgun (WGS) entry which is preliminary data.</text>
</comment>
<protein>
    <submittedName>
        <fullName evidence="2">Uncharacterized protein</fullName>
    </submittedName>
</protein>
<reference evidence="2" key="1">
    <citation type="submission" date="2023-03" db="EMBL/GenBank/DDBJ databases">
        <title>Massive genome expansion in bonnet fungi (Mycena s.s.) driven by repeated elements and novel gene families across ecological guilds.</title>
        <authorList>
            <consortium name="Lawrence Berkeley National Laboratory"/>
            <person name="Harder C.B."/>
            <person name="Miyauchi S."/>
            <person name="Viragh M."/>
            <person name="Kuo A."/>
            <person name="Thoen E."/>
            <person name="Andreopoulos B."/>
            <person name="Lu D."/>
            <person name="Skrede I."/>
            <person name="Drula E."/>
            <person name="Henrissat B."/>
            <person name="Morin E."/>
            <person name="Kohler A."/>
            <person name="Barry K."/>
            <person name="LaButti K."/>
            <person name="Morin E."/>
            <person name="Salamov A."/>
            <person name="Lipzen A."/>
            <person name="Mereny Z."/>
            <person name="Hegedus B."/>
            <person name="Baldrian P."/>
            <person name="Stursova M."/>
            <person name="Weitz H."/>
            <person name="Taylor A."/>
            <person name="Grigoriev I.V."/>
            <person name="Nagy L.G."/>
            <person name="Martin F."/>
            <person name="Kauserud H."/>
        </authorList>
    </citation>
    <scope>NUCLEOTIDE SEQUENCE</scope>
    <source>
        <strain evidence="2">9144</strain>
    </source>
</reference>
<organism evidence="2 3">
    <name type="scientific">Mycena pura</name>
    <dbReference type="NCBI Taxonomy" id="153505"/>
    <lineage>
        <taxon>Eukaryota</taxon>
        <taxon>Fungi</taxon>
        <taxon>Dikarya</taxon>
        <taxon>Basidiomycota</taxon>
        <taxon>Agaricomycotina</taxon>
        <taxon>Agaricomycetes</taxon>
        <taxon>Agaricomycetidae</taxon>
        <taxon>Agaricales</taxon>
        <taxon>Marasmiineae</taxon>
        <taxon>Mycenaceae</taxon>
        <taxon>Mycena</taxon>
    </lineage>
</organism>
<feature type="compositionally biased region" description="Acidic residues" evidence="1">
    <location>
        <begin position="1099"/>
        <end position="1111"/>
    </location>
</feature>
<dbReference type="Proteomes" id="UP001219525">
    <property type="component" value="Unassembled WGS sequence"/>
</dbReference>
<accession>A0AAD6YIE1</accession>
<feature type="compositionally biased region" description="Basic residues" evidence="1">
    <location>
        <begin position="1123"/>
        <end position="1136"/>
    </location>
</feature>
<feature type="region of interest" description="Disordered" evidence="1">
    <location>
        <begin position="1066"/>
        <end position="1136"/>
    </location>
</feature>
<dbReference type="PANTHER" id="PTHR31912:SF34">
    <property type="entry name" value="NOTOCHORD-RELATED PROTEIN"/>
    <property type="match status" value="1"/>
</dbReference>